<evidence type="ECO:0000313" key="6">
    <source>
        <dbReference type="Proteomes" id="UP000445000"/>
    </source>
</evidence>
<feature type="region of interest" description="Disordered" evidence="2">
    <location>
        <begin position="529"/>
        <end position="548"/>
    </location>
</feature>
<dbReference type="InterPro" id="IPR038109">
    <property type="entry name" value="DNA_bind_recomb_sf"/>
</dbReference>
<evidence type="ECO:0000256" key="2">
    <source>
        <dbReference type="SAM" id="MobiDB-lite"/>
    </source>
</evidence>
<dbReference type="Gene3D" id="3.40.50.1390">
    <property type="entry name" value="Resolvase, N-terminal catalytic domain"/>
    <property type="match status" value="1"/>
</dbReference>
<dbReference type="Pfam" id="PF07508">
    <property type="entry name" value="Recombinase"/>
    <property type="match status" value="1"/>
</dbReference>
<dbReference type="PANTHER" id="PTHR30461:SF23">
    <property type="entry name" value="DNA RECOMBINASE-RELATED"/>
    <property type="match status" value="1"/>
</dbReference>
<dbReference type="Proteomes" id="UP000445000">
    <property type="component" value="Unassembled WGS sequence"/>
</dbReference>
<dbReference type="CDD" id="cd00338">
    <property type="entry name" value="Ser_Recombinase"/>
    <property type="match status" value="1"/>
</dbReference>
<dbReference type="InterPro" id="IPR006119">
    <property type="entry name" value="Resolv_N"/>
</dbReference>
<keyword evidence="6" id="KW-1185">Reference proteome</keyword>
<organism evidence="5 6">
    <name type="scientific">Steroidobacter agaridevorans</name>
    <dbReference type="NCBI Taxonomy" id="2695856"/>
    <lineage>
        <taxon>Bacteria</taxon>
        <taxon>Pseudomonadati</taxon>
        <taxon>Pseudomonadota</taxon>
        <taxon>Gammaproteobacteria</taxon>
        <taxon>Steroidobacterales</taxon>
        <taxon>Steroidobacteraceae</taxon>
        <taxon>Steroidobacter</taxon>
    </lineage>
</organism>
<dbReference type="InterPro" id="IPR036162">
    <property type="entry name" value="Resolvase-like_N_sf"/>
</dbReference>
<dbReference type="InterPro" id="IPR025827">
    <property type="entry name" value="Zn_ribbon_recom_dom"/>
</dbReference>
<sequence length="548" mass="61482">MRAALYARFSTDLQRAASIEDQFRNCRKRAALEGWTVVATFADAAMSGSDANRPQYRSMLAAAGRHEFDILIVDDLSRLTRDAVECERAIRRMEFIGLRIVATSDGYDSTSKARKVHRGFKGLMNEIFLDDLRERVHRGLTGQAQKHYWCGGRPYGYRLKPVLDASQLDVYSQPARIGTVLEIEESQAAIVREIFTRFADGASCLVISRELNERGIPSPGSTWKRKARRCKGWMGSAVRVILRNPLYGGRVRWNVSQFVRDPDSGSYKRRRRPKAEWVEHQDESLRIIPNELFEKAQARTRAAVNSDKRLKSGGKAKYLLSGLLVCNVCKAHYVIADARSYACSGHWNGRACSNNIRVRRDAIERTILGGLRRDLLMPERVHRIAKEMQAAFAERVKQASARAETMPQELEALDARLERLRERLKAGDPDLTADELQTAIDRVEAKRRELIDARPAARESARVLTMLPKAAEFYRDQIDRGLGGDLCAAAKARTILREMLGEIMLSPGKDGSLWAEYAMQPAALLQGAGTCGRGSPRPREPVANKAAG</sequence>
<evidence type="ECO:0000313" key="5">
    <source>
        <dbReference type="EMBL" id="GFE79257.1"/>
    </source>
</evidence>
<protein>
    <submittedName>
        <fullName evidence="5">Resolvase</fullName>
    </submittedName>
</protein>
<dbReference type="SUPFAM" id="SSF53041">
    <property type="entry name" value="Resolvase-like"/>
    <property type="match status" value="1"/>
</dbReference>
<dbReference type="Pfam" id="PF00239">
    <property type="entry name" value="Resolvase"/>
    <property type="match status" value="1"/>
</dbReference>
<dbReference type="InterPro" id="IPR050639">
    <property type="entry name" value="SSR_resolvase"/>
</dbReference>
<reference evidence="6" key="1">
    <citation type="submission" date="2020-01" db="EMBL/GenBank/DDBJ databases">
        <title>'Steroidobacter agaridevorans' sp. nov., agar-degrading bacteria isolated from rhizosphere soils.</title>
        <authorList>
            <person name="Ikenaga M."/>
            <person name="Kataoka M."/>
            <person name="Murouchi A."/>
            <person name="Katsuragi S."/>
            <person name="Sakai M."/>
        </authorList>
    </citation>
    <scope>NUCLEOTIDE SEQUENCE [LARGE SCALE GENOMIC DNA]</scope>
    <source>
        <strain evidence="6">YU21-B</strain>
    </source>
</reference>
<dbReference type="InterPro" id="IPR011109">
    <property type="entry name" value="DNA_bind_recombinase_dom"/>
</dbReference>
<dbReference type="GO" id="GO:0000150">
    <property type="term" value="F:DNA strand exchange activity"/>
    <property type="evidence" value="ECO:0007669"/>
    <property type="project" value="InterPro"/>
</dbReference>
<evidence type="ECO:0000259" key="4">
    <source>
        <dbReference type="PROSITE" id="PS51737"/>
    </source>
</evidence>
<comment type="caution">
    <text evidence="5">The sequence shown here is derived from an EMBL/GenBank/DDBJ whole genome shotgun (WGS) entry which is preliminary data.</text>
</comment>
<dbReference type="PROSITE" id="PS51736">
    <property type="entry name" value="RECOMBINASES_3"/>
    <property type="match status" value="1"/>
</dbReference>
<keyword evidence="1" id="KW-0175">Coiled coil</keyword>
<name>A0A829Y7N2_9GAMM</name>
<dbReference type="AlphaFoldDB" id="A0A829Y7N2"/>
<dbReference type="PROSITE" id="PS51737">
    <property type="entry name" value="RECOMBINASE_DNA_BIND"/>
    <property type="match status" value="1"/>
</dbReference>
<proteinExistence type="predicted"/>
<dbReference type="Gene3D" id="3.90.1750.20">
    <property type="entry name" value="Putative Large Serine Recombinase, Chain B, Domain 2"/>
    <property type="match status" value="1"/>
</dbReference>
<feature type="domain" description="Recombinase" evidence="4">
    <location>
        <begin position="154"/>
        <end position="306"/>
    </location>
</feature>
<evidence type="ECO:0000256" key="1">
    <source>
        <dbReference type="SAM" id="Coils"/>
    </source>
</evidence>
<evidence type="ECO:0000259" key="3">
    <source>
        <dbReference type="PROSITE" id="PS51736"/>
    </source>
</evidence>
<dbReference type="GO" id="GO:0003677">
    <property type="term" value="F:DNA binding"/>
    <property type="evidence" value="ECO:0007669"/>
    <property type="project" value="InterPro"/>
</dbReference>
<dbReference type="PANTHER" id="PTHR30461">
    <property type="entry name" value="DNA-INVERTASE FROM LAMBDOID PROPHAGE"/>
    <property type="match status" value="1"/>
</dbReference>
<feature type="domain" description="Resolvase/invertase-type recombinase catalytic" evidence="3">
    <location>
        <begin position="2"/>
        <end position="147"/>
    </location>
</feature>
<accession>A0A829Y7N2</accession>
<gene>
    <name evidence="5" type="ORF">GCM10011487_12570</name>
</gene>
<feature type="coiled-coil region" evidence="1">
    <location>
        <begin position="403"/>
        <end position="453"/>
    </location>
</feature>
<dbReference type="EMBL" id="BLJN01000001">
    <property type="protein sequence ID" value="GFE79257.1"/>
    <property type="molecule type" value="Genomic_DNA"/>
</dbReference>
<dbReference type="SMART" id="SM00857">
    <property type="entry name" value="Resolvase"/>
    <property type="match status" value="1"/>
</dbReference>
<dbReference type="Pfam" id="PF13408">
    <property type="entry name" value="Zn_ribbon_recom"/>
    <property type="match status" value="1"/>
</dbReference>